<dbReference type="RefSeq" id="WP_217679970.1">
    <property type="nucleotide sequence ID" value="NZ_JAHRGL010000011.1"/>
</dbReference>
<dbReference type="PANTHER" id="PTHR23028:SF53">
    <property type="entry name" value="ACYL_TRANSF_3 DOMAIN-CONTAINING PROTEIN"/>
    <property type="match status" value="1"/>
</dbReference>
<evidence type="ECO:0000313" key="3">
    <source>
        <dbReference type="EMBL" id="MBV2132059.1"/>
    </source>
</evidence>
<keyword evidence="1" id="KW-1133">Transmembrane helix</keyword>
<feature type="transmembrane region" description="Helical" evidence="1">
    <location>
        <begin position="298"/>
        <end position="318"/>
    </location>
</feature>
<feature type="transmembrane region" description="Helical" evidence="1">
    <location>
        <begin position="268"/>
        <end position="286"/>
    </location>
</feature>
<feature type="transmembrane region" description="Helical" evidence="1">
    <location>
        <begin position="27"/>
        <end position="52"/>
    </location>
</feature>
<sequence length="341" mass="37768">MAYIPALDGIRAIAVMLVMAFHANTPWVSGGFLGVDVFFVLSGFLITSILYAEIARTGRIDIRRFYVRRFARLAPPLGACLVLYLVAAPYAWPEYYHHMRDALLAAAYLSDYSTALWGMPEMLRHTWSLAAEEHFYLLWPLVLLLLRPLQPRTVLLVLLALYATGTAWRIACLELHGWYLTYYRFDTRATGMIAGAALALAVRCGYAAHLGRAAPILCVTLGYLIAFSLYWRNPMALQAGVITAELTTAATIVLIVQSGAPRWLGSPGLSYIGRLSYGLYLFHYPVMHYLRDEYDWPAALVVGSAAALALSAISYHTIEAWVRRCRGSAAHDQTGSAAPTV</sequence>
<dbReference type="PANTHER" id="PTHR23028">
    <property type="entry name" value="ACETYLTRANSFERASE"/>
    <property type="match status" value="1"/>
</dbReference>
<keyword evidence="1" id="KW-0472">Membrane</keyword>
<reference evidence="3 4" key="1">
    <citation type="submission" date="2021-06" db="EMBL/GenBank/DDBJ databases">
        <title>Differences between aerobic and microaerobic xylene degrading microbial communities.</title>
        <authorList>
            <person name="Banerjee S."/>
            <person name="Tancsics A."/>
        </authorList>
    </citation>
    <scope>NUCLEOTIDE SEQUENCE [LARGE SCALE GENOMIC DNA]</scope>
    <source>
        <strain evidence="3 4">MAP12</strain>
    </source>
</reference>
<accession>A0ABS6MTD1</accession>
<protein>
    <submittedName>
        <fullName evidence="3">Acyltransferase</fullName>
    </submittedName>
</protein>
<evidence type="ECO:0000313" key="4">
    <source>
        <dbReference type="Proteomes" id="UP000813068"/>
    </source>
</evidence>
<keyword evidence="3" id="KW-0808">Transferase</keyword>
<dbReference type="EMBL" id="JAHRGL010000011">
    <property type="protein sequence ID" value="MBV2132059.1"/>
    <property type="molecule type" value="Genomic_DNA"/>
</dbReference>
<feature type="transmembrane region" description="Helical" evidence="1">
    <location>
        <begin position="213"/>
        <end position="231"/>
    </location>
</feature>
<feature type="transmembrane region" description="Helical" evidence="1">
    <location>
        <begin position="190"/>
        <end position="206"/>
    </location>
</feature>
<proteinExistence type="predicted"/>
<evidence type="ECO:0000256" key="1">
    <source>
        <dbReference type="SAM" id="Phobius"/>
    </source>
</evidence>
<dbReference type="Proteomes" id="UP000813068">
    <property type="component" value="Unassembled WGS sequence"/>
</dbReference>
<feature type="transmembrane region" description="Helical" evidence="1">
    <location>
        <begin position="153"/>
        <end position="170"/>
    </location>
</feature>
<dbReference type="GO" id="GO:0016746">
    <property type="term" value="F:acyltransferase activity"/>
    <property type="evidence" value="ECO:0007669"/>
    <property type="project" value="UniProtKB-KW"/>
</dbReference>
<feature type="transmembrane region" description="Helical" evidence="1">
    <location>
        <begin position="73"/>
        <end position="92"/>
    </location>
</feature>
<keyword evidence="1" id="KW-0812">Transmembrane</keyword>
<dbReference type="InterPro" id="IPR050879">
    <property type="entry name" value="Acyltransferase_3"/>
</dbReference>
<evidence type="ECO:0000259" key="2">
    <source>
        <dbReference type="Pfam" id="PF01757"/>
    </source>
</evidence>
<comment type="caution">
    <text evidence="3">The sequence shown here is derived from an EMBL/GenBank/DDBJ whole genome shotgun (WGS) entry which is preliminary data.</text>
</comment>
<dbReference type="Pfam" id="PF01757">
    <property type="entry name" value="Acyl_transf_3"/>
    <property type="match status" value="1"/>
</dbReference>
<name>A0ABS6MTD1_9GAMM</name>
<keyword evidence="4" id="KW-1185">Reference proteome</keyword>
<keyword evidence="3" id="KW-0012">Acyltransferase</keyword>
<feature type="transmembrane region" description="Helical" evidence="1">
    <location>
        <begin position="127"/>
        <end position="146"/>
    </location>
</feature>
<feature type="transmembrane region" description="Helical" evidence="1">
    <location>
        <begin position="237"/>
        <end position="256"/>
    </location>
</feature>
<gene>
    <name evidence="3" type="ORF">KRX52_04510</name>
</gene>
<organism evidence="3 4">
    <name type="scientific">Geopseudomonas aromaticivorans</name>
    <dbReference type="NCBI Taxonomy" id="2849492"/>
    <lineage>
        <taxon>Bacteria</taxon>
        <taxon>Pseudomonadati</taxon>
        <taxon>Pseudomonadota</taxon>
        <taxon>Gammaproteobacteria</taxon>
        <taxon>Pseudomonadales</taxon>
        <taxon>Pseudomonadaceae</taxon>
        <taxon>Geopseudomonas</taxon>
    </lineage>
</organism>
<dbReference type="InterPro" id="IPR002656">
    <property type="entry name" value="Acyl_transf_3_dom"/>
</dbReference>
<feature type="domain" description="Acyltransferase 3" evidence="2">
    <location>
        <begin position="5"/>
        <end position="315"/>
    </location>
</feature>